<evidence type="ECO:0000313" key="3">
    <source>
        <dbReference type="Proteomes" id="UP000812287"/>
    </source>
</evidence>
<dbReference type="RefSeq" id="XP_043044936.1">
    <property type="nucleotide sequence ID" value="XM_043180853.1"/>
</dbReference>
<keyword evidence="3" id="KW-1185">Reference proteome</keyword>
<sequence length="79" mass="9009">MTDRDGISGLRALLLPEAFAQIVQLLYKLFFSSRLQFVLNHNDDYLSNTLAFPFYTYLSALLVFLLATFCPNSAFTPPR</sequence>
<reference evidence="2" key="1">
    <citation type="submission" date="2020-11" db="EMBL/GenBank/DDBJ databases">
        <title>Adaptations for nitrogen fixation in a non-lichenized fungal sporocarp promotes dispersal by wood-feeding termites.</title>
        <authorList>
            <consortium name="DOE Joint Genome Institute"/>
            <person name="Koch R.A."/>
            <person name="Yoon G."/>
            <person name="Arayal U."/>
            <person name="Lail K."/>
            <person name="Amirebrahimi M."/>
            <person name="Labutti K."/>
            <person name="Lipzen A."/>
            <person name="Riley R."/>
            <person name="Barry K."/>
            <person name="Henrissat B."/>
            <person name="Grigoriev I.V."/>
            <person name="Herr J.R."/>
            <person name="Aime M.C."/>
        </authorList>
    </citation>
    <scope>NUCLEOTIDE SEQUENCE</scope>
    <source>
        <strain evidence="2">MCA 3950</strain>
    </source>
</reference>
<keyword evidence="1" id="KW-0812">Transmembrane</keyword>
<feature type="transmembrane region" description="Helical" evidence="1">
    <location>
        <begin position="50"/>
        <end position="70"/>
    </location>
</feature>
<proteinExistence type="predicted"/>
<comment type="caution">
    <text evidence="2">The sequence shown here is derived from an EMBL/GenBank/DDBJ whole genome shotgun (WGS) entry which is preliminary data.</text>
</comment>
<name>A0A9P7W518_9AGAR</name>
<keyword evidence="1" id="KW-1133">Transmembrane helix</keyword>
<evidence type="ECO:0000256" key="1">
    <source>
        <dbReference type="SAM" id="Phobius"/>
    </source>
</evidence>
<gene>
    <name evidence="2" type="ORF">BT62DRAFT_423785</name>
</gene>
<organism evidence="2 3">
    <name type="scientific">Guyanagaster necrorhizus</name>
    <dbReference type="NCBI Taxonomy" id="856835"/>
    <lineage>
        <taxon>Eukaryota</taxon>
        <taxon>Fungi</taxon>
        <taxon>Dikarya</taxon>
        <taxon>Basidiomycota</taxon>
        <taxon>Agaricomycotina</taxon>
        <taxon>Agaricomycetes</taxon>
        <taxon>Agaricomycetidae</taxon>
        <taxon>Agaricales</taxon>
        <taxon>Marasmiineae</taxon>
        <taxon>Physalacriaceae</taxon>
        <taxon>Guyanagaster</taxon>
    </lineage>
</organism>
<dbReference type="AlphaFoldDB" id="A0A9P7W518"/>
<accession>A0A9P7W518</accession>
<dbReference type="Proteomes" id="UP000812287">
    <property type="component" value="Unassembled WGS sequence"/>
</dbReference>
<evidence type="ECO:0000313" key="2">
    <source>
        <dbReference type="EMBL" id="KAG7451436.1"/>
    </source>
</evidence>
<dbReference type="GeneID" id="66103149"/>
<feature type="transmembrane region" description="Helical" evidence="1">
    <location>
        <begin position="12"/>
        <end position="30"/>
    </location>
</feature>
<keyword evidence="1" id="KW-0472">Membrane</keyword>
<protein>
    <submittedName>
        <fullName evidence="2">Uncharacterized protein</fullName>
    </submittedName>
</protein>
<dbReference type="EMBL" id="MU250525">
    <property type="protein sequence ID" value="KAG7451436.1"/>
    <property type="molecule type" value="Genomic_DNA"/>
</dbReference>